<evidence type="ECO:0000313" key="4">
    <source>
        <dbReference type="Proteomes" id="UP000198894"/>
    </source>
</evidence>
<protein>
    <submittedName>
        <fullName evidence="3">Ion channel</fullName>
    </submittedName>
</protein>
<feature type="transmembrane region" description="Helical" evidence="1">
    <location>
        <begin position="116"/>
        <end position="137"/>
    </location>
</feature>
<dbReference type="Gene3D" id="1.10.287.70">
    <property type="match status" value="1"/>
</dbReference>
<dbReference type="RefSeq" id="WP_236473766.1">
    <property type="nucleotide sequence ID" value="NZ_FNEE01000004.1"/>
</dbReference>
<accession>A0A1G8QY62</accession>
<dbReference type="SUPFAM" id="SSF81324">
    <property type="entry name" value="Voltage-gated potassium channels"/>
    <property type="match status" value="1"/>
</dbReference>
<evidence type="ECO:0000256" key="1">
    <source>
        <dbReference type="SAM" id="Phobius"/>
    </source>
</evidence>
<feature type="transmembrane region" description="Helical" evidence="1">
    <location>
        <begin position="91"/>
        <end position="109"/>
    </location>
</feature>
<keyword evidence="1" id="KW-0812">Transmembrane</keyword>
<keyword evidence="1" id="KW-0472">Membrane</keyword>
<sequence length="148" mass="16075">MKVPQLLIAFAISVGLALVTVLMHYEVLNIAGTMRRRFSLPMRVDLLLLVVAAIIAHVVGICLFALAYAWMNHHPDLGGLAGLFSGSAADFFYFSVTCYTTIGFGEVYATGPMRIVAALEGLNGLVLIAWSASFAYASTSDLWKREQD</sequence>
<dbReference type="AlphaFoldDB" id="A0A1G8QY62"/>
<feature type="domain" description="Potassium channel" evidence="2">
    <location>
        <begin position="63"/>
        <end position="133"/>
    </location>
</feature>
<dbReference type="EMBL" id="FNEE01000004">
    <property type="protein sequence ID" value="SDJ09100.1"/>
    <property type="molecule type" value="Genomic_DNA"/>
</dbReference>
<gene>
    <name evidence="3" type="ORF">SAMN05428953_104186</name>
</gene>
<dbReference type="InterPro" id="IPR013099">
    <property type="entry name" value="K_chnl_dom"/>
</dbReference>
<keyword evidence="1" id="KW-1133">Transmembrane helix</keyword>
<name>A0A1G8QY62_9HYPH</name>
<keyword evidence="4" id="KW-1185">Reference proteome</keyword>
<evidence type="ECO:0000313" key="3">
    <source>
        <dbReference type="EMBL" id="SDJ09100.1"/>
    </source>
</evidence>
<proteinExistence type="predicted"/>
<organism evidence="3 4">
    <name type="scientific">Mesorhizobium muleiense</name>
    <dbReference type="NCBI Taxonomy" id="1004279"/>
    <lineage>
        <taxon>Bacteria</taxon>
        <taxon>Pseudomonadati</taxon>
        <taxon>Pseudomonadota</taxon>
        <taxon>Alphaproteobacteria</taxon>
        <taxon>Hyphomicrobiales</taxon>
        <taxon>Phyllobacteriaceae</taxon>
        <taxon>Mesorhizobium</taxon>
    </lineage>
</organism>
<dbReference type="Proteomes" id="UP000198894">
    <property type="component" value="Unassembled WGS sequence"/>
</dbReference>
<feature type="transmembrane region" description="Helical" evidence="1">
    <location>
        <begin position="46"/>
        <end position="71"/>
    </location>
</feature>
<feature type="transmembrane region" description="Helical" evidence="1">
    <location>
        <begin position="6"/>
        <end position="25"/>
    </location>
</feature>
<dbReference type="Pfam" id="PF07885">
    <property type="entry name" value="Ion_trans_2"/>
    <property type="match status" value="1"/>
</dbReference>
<reference evidence="4" key="1">
    <citation type="submission" date="2016-10" db="EMBL/GenBank/DDBJ databases">
        <authorList>
            <person name="Varghese N."/>
            <person name="Submissions S."/>
        </authorList>
    </citation>
    <scope>NUCLEOTIDE SEQUENCE [LARGE SCALE GENOMIC DNA]</scope>
    <source>
        <strain evidence="4">CGMCC 1.11022</strain>
    </source>
</reference>
<evidence type="ECO:0000259" key="2">
    <source>
        <dbReference type="Pfam" id="PF07885"/>
    </source>
</evidence>